<evidence type="ECO:0000313" key="7">
    <source>
        <dbReference type="EMBL" id="RDI64167.1"/>
    </source>
</evidence>
<name>A0A370I082_9NOCA</name>
<dbReference type="Gene3D" id="3.60.120.10">
    <property type="entry name" value="Anthranilate synthase"/>
    <property type="match status" value="1"/>
</dbReference>
<evidence type="ECO:0000256" key="4">
    <source>
        <dbReference type="ARBA" id="ARBA00047683"/>
    </source>
</evidence>
<dbReference type="PROSITE" id="PS51273">
    <property type="entry name" value="GATASE_TYPE_1"/>
    <property type="match status" value="1"/>
</dbReference>
<evidence type="ECO:0000259" key="5">
    <source>
        <dbReference type="Pfam" id="PF00117"/>
    </source>
</evidence>
<dbReference type="Proteomes" id="UP000254869">
    <property type="component" value="Unassembled WGS sequence"/>
</dbReference>
<dbReference type="GO" id="GO:0000162">
    <property type="term" value="P:L-tryptophan biosynthetic process"/>
    <property type="evidence" value="ECO:0007669"/>
    <property type="project" value="TreeGrafter"/>
</dbReference>
<accession>A0A370I082</accession>
<dbReference type="InterPro" id="IPR015890">
    <property type="entry name" value="Chorismate_C"/>
</dbReference>
<dbReference type="Pfam" id="PF00425">
    <property type="entry name" value="Chorismate_bind"/>
    <property type="match status" value="1"/>
</dbReference>
<dbReference type="AlphaFoldDB" id="A0A370I082"/>
<dbReference type="CDD" id="cd01743">
    <property type="entry name" value="GATase1_Anthranilate_Synthase"/>
    <property type="match status" value="1"/>
</dbReference>
<comment type="caution">
    <text evidence="7">The sequence shown here is derived from an EMBL/GenBank/DDBJ whole genome shotgun (WGS) entry which is preliminary data.</text>
</comment>
<dbReference type="PRINTS" id="PR00099">
    <property type="entry name" value="CPSGATASE"/>
</dbReference>
<proteinExistence type="predicted"/>
<gene>
    <name evidence="7" type="ORF">DFR76_109510</name>
</gene>
<dbReference type="PRINTS" id="PR00097">
    <property type="entry name" value="ANTSNTHASEII"/>
</dbReference>
<dbReference type="InterPro" id="IPR006221">
    <property type="entry name" value="TrpG/PapA_dom"/>
</dbReference>
<comment type="catalytic activity">
    <reaction evidence="4">
        <text>chorismate + L-glutamine = anthranilate + pyruvate + L-glutamate + H(+)</text>
        <dbReference type="Rhea" id="RHEA:21732"/>
        <dbReference type="ChEBI" id="CHEBI:15361"/>
        <dbReference type="ChEBI" id="CHEBI:15378"/>
        <dbReference type="ChEBI" id="CHEBI:16567"/>
        <dbReference type="ChEBI" id="CHEBI:29748"/>
        <dbReference type="ChEBI" id="CHEBI:29985"/>
        <dbReference type="ChEBI" id="CHEBI:58359"/>
        <dbReference type="EC" id="4.1.3.27"/>
    </reaction>
</comment>
<dbReference type="GO" id="GO:0004049">
    <property type="term" value="F:anthranilate synthase activity"/>
    <property type="evidence" value="ECO:0007669"/>
    <property type="project" value="UniProtKB-EC"/>
</dbReference>
<evidence type="ECO:0000256" key="2">
    <source>
        <dbReference type="ARBA" id="ARBA00022962"/>
    </source>
</evidence>
<sequence>MPKWVCDMAVADNGSLLDRLLADLRQPFAIVQRPGGIDIMRGGVTELAGLDDVSSAAADSDLLVLIPYRQIVERGYPCNDDRAPLLAMSVRERETSDRATVLAALGPGVVGDRAIDPADFQFDVSDADYRRIVQAVLADEIGTGAGSNFVISRSLIGSLGPDHLRASLGLFRRLLDGERGAYWTFLVHTGTRTFVGASPEAHAQLEDRTVSMNPISGTYRYPPTGPTVPGLLEFLADDKENGELFMVVDEELKMMSALCPAGGTVSGPYLKEMAHLAHTEYVLGGRTECGVAEVLRETMFAPTVVGSPLESATHVISRYERTGRGYYSGVIALIDRDPAGSIRMDSAIMIRTAVVDAEGRARIGVGATLVRNSDPDGEMHETHAKAAGLLRGRAAADSPKQLGTTPIIGSALRSRNTVASQFWFADAEHRRIGGPAATGGSVVLIDAADKFTTMLATMLRSLGLNLTIVDYDAEIELDAYDLVLLGPGPGDPTDTHDPRIRAMCRRVQEVLAADLPFAAVCLSHQILCVALGLEVDRLERPNQGVGREFSLFGVPVRAGFYNTFVARSGLDVFDSVLGTIEVSRDPATGEVYALRGERFASVQFHAESVLSQDGPAVLAALIGRLIDRSDRTPALAGDPARVRI</sequence>
<dbReference type="InterPro" id="IPR019999">
    <property type="entry name" value="Anth_synth_I-like"/>
</dbReference>
<dbReference type="PRINTS" id="PR00096">
    <property type="entry name" value="GATASE"/>
</dbReference>
<evidence type="ECO:0000259" key="6">
    <source>
        <dbReference type="Pfam" id="PF00425"/>
    </source>
</evidence>
<keyword evidence="2" id="KW-0315">Glutamine amidotransferase</keyword>
<dbReference type="Pfam" id="PF00117">
    <property type="entry name" value="GATase"/>
    <property type="match status" value="1"/>
</dbReference>
<dbReference type="InterPro" id="IPR029062">
    <property type="entry name" value="Class_I_gatase-like"/>
</dbReference>
<protein>
    <recommendedName>
        <fullName evidence="1">anthranilate synthase</fullName>
        <ecNumber evidence="1">4.1.3.27</ecNumber>
    </recommendedName>
</protein>
<reference evidence="7 8" key="1">
    <citation type="submission" date="2018-07" db="EMBL/GenBank/DDBJ databases">
        <title>Genomic Encyclopedia of Type Strains, Phase IV (KMG-IV): sequencing the most valuable type-strain genomes for metagenomic binning, comparative biology and taxonomic classification.</title>
        <authorList>
            <person name="Goeker M."/>
        </authorList>
    </citation>
    <scope>NUCLEOTIDE SEQUENCE [LARGE SCALE GENOMIC DNA]</scope>
    <source>
        <strain evidence="7 8">DSM 44290</strain>
    </source>
</reference>
<dbReference type="PANTHER" id="PTHR11236">
    <property type="entry name" value="AMINOBENZOATE/ANTHRANILATE SYNTHASE"/>
    <property type="match status" value="1"/>
</dbReference>
<dbReference type="SUPFAM" id="SSF52317">
    <property type="entry name" value="Class I glutamine amidotransferase-like"/>
    <property type="match status" value="1"/>
</dbReference>
<dbReference type="STRING" id="1210086.GCA_001613105_03370"/>
<keyword evidence="3" id="KW-0456">Lyase</keyword>
<dbReference type="EMBL" id="QQBC01000009">
    <property type="protein sequence ID" value="RDI64167.1"/>
    <property type="molecule type" value="Genomic_DNA"/>
</dbReference>
<feature type="domain" description="Chorismate-utilising enzyme C-terminal" evidence="6">
    <location>
        <begin position="127"/>
        <end position="385"/>
    </location>
</feature>
<dbReference type="PANTHER" id="PTHR11236:SF49">
    <property type="entry name" value="ANTHRANILATE SYNTHASE COMPONENT 1"/>
    <property type="match status" value="1"/>
</dbReference>
<dbReference type="EC" id="4.1.3.27" evidence="1"/>
<evidence type="ECO:0000256" key="1">
    <source>
        <dbReference type="ARBA" id="ARBA00012266"/>
    </source>
</evidence>
<keyword evidence="8" id="KW-1185">Reference proteome</keyword>
<dbReference type="InterPro" id="IPR005801">
    <property type="entry name" value="ADC_synthase"/>
</dbReference>
<dbReference type="Gene3D" id="3.40.50.880">
    <property type="match status" value="1"/>
</dbReference>
<evidence type="ECO:0000256" key="3">
    <source>
        <dbReference type="ARBA" id="ARBA00023239"/>
    </source>
</evidence>
<organism evidence="7 8">
    <name type="scientific">Nocardia pseudobrasiliensis</name>
    <dbReference type="NCBI Taxonomy" id="45979"/>
    <lineage>
        <taxon>Bacteria</taxon>
        <taxon>Bacillati</taxon>
        <taxon>Actinomycetota</taxon>
        <taxon>Actinomycetes</taxon>
        <taxon>Mycobacteriales</taxon>
        <taxon>Nocardiaceae</taxon>
        <taxon>Nocardia</taxon>
    </lineage>
</organism>
<evidence type="ECO:0000313" key="8">
    <source>
        <dbReference type="Proteomes" id="UP000254869"/>
    </source>
</evidence>
<dbReference type="InterPro" id="IPR017926">
    <property type="entry name" value="GATASE"/>
</dbReference>
<feature type="domain" description="Glutamine amidotransferase" evidence="5">
    <location>
        <begin position="443"/>
        <end position="619"/>
    </location>
</feature>
<dbReference type="SUPFAM" id="SSF56322">
    <property type="entry name" value="ADC synthase"/>
    <property type="match status" value="1"/>
</dbReference>